<dbReference type="InterPro" id="IPR028082">
    <property type="entry name" value="Peripla_BP_I"/>
</dbReference>
<dbReference type="SUPFAM" id="SSF53822">
    <property type="entry name" value="Periplasmic binding protein-like I"/>
    <property type="match status" value="1"/>
</dbReference>
<protein>
    <submittedName>
        <fullName evidence="3">D-galactose-binding periplasmic protein</fullName>
    </submittedName>
</protein>
<dbReference type="RefSeq" id="WP_242966009.1">
    <property type="nucleotide sequence ID" value="NZ_MZGT01000023.1"/>
</dbReference>
<accession>A0A1V4IRG8</accession>
<feature type="domain" description="Periplasmic binding protein" evidence="2">
    <location>
        <begin position="9"/>
        <end position="176"/>
    </location>
</feature>
<comment type="subcellular location">
    <subcellularLocation>
        <location evidence="1">Cell envelope</location>
    </subcellularLocation>
</comment>
<dbReference type="Gene3D" id="3.40.50.2300">
    <property type="match status" value="2"/>
</dbReference>
<dbReference type="GO" id="GO:0030288">
    <property type="term" value="C:outer membrane-bounded periplasmic space"/>
    <property type="evidence" value="ECO:0007669"/>
    <property type="project" value="TreeGrafter"/>
</dbReference>
<comment type="caution">
    <text evidence="3">The sequence shown here is derived from an EMBL/GenBank/DDBJ whole genome shotgun (WGS) entry which is preliminary data.</text>
</comment>
<evidence type="ECO:0000259" key="2">
    <source>
        <dbReference type="Pfam" id="PF13407"/>
    </source>
</evidence>
<dbReference type="InterPro" id="IPR025997">
    <property type="entry name" value="SBP_2_dom"/>
</dbReference>
<dbReference type="Pfam" id="PF13407">
    <property type="entry name" value="Peripla_BP_4"/>
    <property type="match status" value="1"/>
</dbReference>
<dbReference type="Proteomes" id="UP000191056">
    <property type="component" value="Unassembled WGS sequence"/>
</dbReference>
<dbReference type="PANTHER" id="PTHR30036">
    <property type="entry name" value="D-XYLOSE-BINDING PERIPLASMIC PROTEIN"/>
    <property type="match status" value="1"/>
</dbReference>
<dbReference type="InterPro" id="IPR050555">
    <property type="entry name" value="Bact_Solute-Bind_Prot2"/>
</dbReference>
<sequence length="204" mass="22696">MVKVFSHLGCEYEKFGYEMIRYLWKNKSIIDKNGDGILQYVLVSGPMRDLISNQRTQGAISAIENSGIKTEKFISLNTDWSKEVAKSDIENIYLTYGRKVEAIIANSDDLAIGDAEALQKYGYNTGENSNFIPVFGIGGIPEAKELIDKGIMSGTVILDLKELANDFYAVGMNLVNNVSPIENTSLKIDNRGIITILQNPKKYI</sequence>
<gene>
    <name evidence="3" type="primary">mglB_9</name>
    <name evidence="3" type="ORF">CLCHR_20170</name>
</gene>
<organism evidence="3 4">
    <name type="scientific">Clostridium chromiireducens</name>
    <dbReference type="NCBI Taxonomy" id="225345"/>
    <lineage>
        <taxon>Bacteria</taxon>
        <taxon>Bacillati</taxon>
        <taxon>Bacillota</taxon>
        <taxon>Clostridia</taxon>
        <taxon>Eubacteriales</taxon>
        <taxon>Clostridiaceae</taxon>
        <taxon>Clostridium</taxon>
    </lineage>
</organism>
<dbReference type="GO" id="GO:0030246">
    <property type="term" value="F:carbohydrate binding"/>
    <property type="evidence" value="ECO:0007669"/>
    <property type="project" value="TreeGrafter"/>
</dbReference>
<proteinExistence type="predicted"/>
<dbReference type="STRING" id="225345.CLCHR_20170"/>
<keyword evidence="4" id="KW-1185">Reference proteome</keyword>
<evidence type="ECO:0000256" key="1">
    <source>
        <dbReference type="ARBA" id="ARBA00004196"/>
    </source>
</evidence>
<evidence type="ECO:0000313" key="3">
    <source>
        <dbReference type="EMBL" id="OPJ62503.1"/>
    </source>
</evidence>
<dbReference type="EMBL" id="MZGT01000023">
    <property type="protein sequence ID" value="OPJ62503.1"/>
    <property type="molecule type" value="Genomic_DNA"/>
</dbReference>
<dbReference type="AlphaFoldDB" id="A0A1V4IRG8"/>
<name>A0A1V4IRG8_9CLOT</name>
<evidence type="ECO:0000313" key="4">
    <source>
        <dbReference type="Proteomes" id="UP000191056"/>
    </source>
</evidence>
<reference evidence="3 4" key="1">
    <citation type="submission" date="2017-03" db="EMBL/GenBank/DDBJ databases">
        <title>Genome sequence of Clostridium chromiireducens DSM 23318.</title>
        <authorList>
            <person name="Poehlein A."/>
            <person name="Daniel R."/>
        </authorList>
    </citation>
    <scope>NUCLEOTIDE SEQUENCE [LARGE SCALE GENOMIC DNA]</scope>
    <source>
        <strain evidence="3 4">DSM 23318</strain>
    </source>
</reference>